<reference evidence="7" key="1">
    <citation type="journal article" date="2023" name="Mol. Biol. Evol.">
        <title>Third-Generation Sequencing Reveals the Adaptive Role of the Epigenome in Three Deep-Sea Polychaetes.</title>
        <authorList>
            <person name="Perez M."/>
            <person name="Aroh O."/>
            <person name="Sun Y."/>
            <person name="Lan Y."/>
            <person name="Juniper S.K."/>
            <person name="Young C.R."/>
            <person name="Angers B."/>
            <person name="Qian P.Y."/>
        </authorList>
    </citation>
    <scope>NUCLEOTIDE SEQUENCE</scope>
    <source>
        <strain evidence="7">R07B-5</strain>
    </source>
</reference>
<dbReference type="GO" id="GO:0016787">
    <property type="term" value="F:hydrolase activity"/>
    <property type="evidence" value="ECO:0007669"/>
    <property type="project" value="UniProtKB-KW"/>
</dbReference>
<evidence type="ECO:0000256" key="2">
    <source>
        <dbReference type="ARBA" id="ARBA00022801"/>
    </source>
</evidence>
<dbReference type="Proteomes" id="UP001209878">
    <property type="component" value="Unassembled WGS sequence"/>
</dbReference>
<evidence type="ECO:0000259" key="6">
    <source>
        <dbReference type="PROSITE" id="PS51194"/>
    </source>
</evidence>
<sequence length="371" mass="41646">MGCRNVSVASVGWCGKRFKLVLLSATVPNTREFASWIGRTKQKPVHVGRTQKRPVPLEHFLYTGNSAKTSNELFLILDAKKNFVVAGYNKALNAKQERASKSSQSYGAKGTRVGNPHQDRNMWLSLIEMLHKKKLPAVAFIFSRKRIDETSQQLHNVDLLTSTERSEVHVFFHKCVKQMQELLKRGLGVHHSGVLPLLKEVVEMLFHRGLVKVLFATETFAMGVNMPARLVIFDSIRKHDGKELRDLLPIEYIQMAGRAGRRGLDVTGTVIILCKGDVPEMADLHKIMLQPQPARTPSVRRRCRRQVHRAGDAYGAVGCQEFIICLTGKLPKVWFIPTLRLVLTLESACCTAFPTILSPDSKECKMLLPGS</sequence>
<dbReference type="CDD" id="cd18795">
    <property type="entry name" value="SF2_C_Ski2"/>
    <property type="match status" value="1"/>
</dbReference>
<dbReference type="SUPFAM" id="SSF52540">
    <property type="entry name" value="P-loop containing nucleoside triphosphate hydrolases"/>
    <property type="match status" value="1"/>
</dbReference>
<dbReference type="EMBL" id="JAODUO010000776">
    <property type="protein sequence ID" value="KAK2174794.1"/>
    <property type="molecule type" value="Genomic_DNA"/>
</dbReference>
<dbReference type="PANTHER" id="PTHR12131:SF1">
    <property type="entry name" value="ATP-DEPENDENT RNA HELICASE SUPV3L1, MITOCHONDRIAL-RELATED"/>
    <property type="match status" value="1"/>
</dbReference>
<protein>
    <recommendedName>
        <fullName evidence="6">Helicase C-terminal domain-containing protein</fullName>
    </recommendedName>
</protein>
<dbReference type="PANTHER" id="PTHR12131">
    <property type="entry name" value="ATP-DEPENDENT RNA AND DNA HELICASE"/>
    <property type="match status" value="1"/>
</dbReference>
<gene>
    <name evidence="7" type="ORF">NP493_777g01028</name>
</gene>
<keyword evidence="3" id="KW-0347">Helicase</keyword>
<name>A0AAD9KP82_RIDPI</name>
<dbReference type="PROSITE" id="PS51194">
    <property type="entry name" value="HELICASE_CTER"/>
    <property type="match status" value="1"/>
</dbReference>
<keyword evidence="4" id="KW-0067">ATP-binding</keyword>
<evidence type="ECO:0000313" key="8">
    <source>
        <dbReference type="Proteomes" id="UP001209878"/>
    </source>
</evidence>
<dbReference type="SMART" id="SM00490">
    <property type="entry name" value="HELICc"/>
    <property type="match status" value="1"/>
</dbReference>
<dbReference type="InterPro" id="IPR027417">
    <property type="entry name" value="P-loop_NTPase"/>
</dbReference>
<evidence type="ECO:0000256" key="5">
    <source>
        <dbReference type="ARBA" id="ARBA00047984"/>
    </source>
</evidence>
<keyword evidence="2" id="KW-0378">Hydrolase</keyword>
<dbReference type="InterPro" id="IPR001650">
    <property type="entry name" value="Helicase_C-like"/>
</dbReference>
<dbReference type="FunFam" id="3.40.50.300:FF:000447">
    <property type="entry name" value="helicase SKI2W isoform X2"/>
    <property type="match status" value="1"/>
</dbReference>
<dbReference type="Pfam" id="PF00271">
    <property type="entry name" value="Helicase_C"/>
    <property type="match status" value="1"/>
</dbReference>
<organism evidence="7 8">
    <name type="scientific">Ridgeia piscesae</name>
    <name type="common">Tubeworm</name>
    <dbReference type="NCBI Taxonomy" id="27915"/>
    <lineage>
        <taxon>Eukaryota</taxon>
        <taxon>Metazoa</taxon>
        <taxon>Spiralia</taxon>
        <taxon>Lophotrochozoa</taxon>
        <taxon>Annelida</taxon>
        <taxon>Polychaeta</taxon>
        <taxon>Sedentaria</taxon>
        <taxon>Canalipalpata</taxon>
        <taxon>Sabellida</taxon>
        <taxon>Siboglinidae</taxon>
        <taxon>Ridgeia</taxon>
    </lineage>
</organism>
<keyword evidence="1" id="KW-0547">Nucleotide-binding</keyword>
<dbReference type="GO" id="GO:0005524">
    <property type="term" value="F:ATP binding"/>
    <property type="evidence" value="ECO:0007669"/>
    <property type="project" value="UniProtKB-KW"/>
</dbReference>
<evidence type="ECO:0000313" key="7">
    <source>
        <dbReference type="EMBL" id="KAK2174794.1"/>
    </source>
</evidence>
<dbReference type="Gene3D" id="3.40.50.300">
    <property type="entry name" value="P-loop containing nucleotide triphosphate hydrolases"/>
    <property type="match status" value="2"/>
</dbReference>
<evidence type="ECO:0000256" key="1">
    <source>
        <dbReference type="ARBA" id="ARBA00022741"/>
    </source>
</evidence>
<accession>A0AAD9KP82</accession>
<comment type="caution">
    <text evidence="7">The sequence shown here is derived from an EMBL/GenBank/DDBJ whole genome shotgun (WGS) entry which is preliminary data.</text>
</comment>
<dbReference type="GO" id="GO:0003724">
    <property type="term" value="F:RNA helicase activity"/>
    <property type="evidence" value="ECO:0007669"/>
    <property type="project" value="UniProtKB-EC"/>
</dbReference>
<keyword evidence="8" id="KW-1185">Reference proteome</keyword>
<proteinExistence type="predicted"/>
<dbReference type="InterPro" id="IPR050699">
    <property type="entry name" value="RNA-DNA_Helicase"/>
</dbReference>
<evidence type="ECO:0000256" key="4">
    <source>
        <dbReference type="ARBA" id="ARBA00022840"/>
    </source>
</evidence>
<comment type="catalytic activity">
    <reaction evidence="5">
        <text>ATP + H2O = ADP + phosphate + H(+)</text>
        <dbReference type="Rhea" id="RHEA:13065"/>
        <dbReference type="ChEBI" id="CHEBI:15377"/>
        <dbReference type="ChEBI" id="CHEBI:15378"/>
        <dbReference type="ChEBI" id="CHEBI:30616"/>
        <dbReference type="ChEBI" id="CHEBI:43474"/>
        <dbReference type="ChEBI" id="CHEBI:456216"/>
        <dbReference type="EC" id="3.6.4.13"/>
    </reaction>
</comment>
<dbReference type="GO" id="GO:0055087">
    <property type="term" value="C:Ski complex"/>
    <property type="evidence" value="ECO:0007669"/>
    <property type="project" value="TreeGrafter"/>
</dbReference>
<feature type="domain" description="Helicase C-terminal" evidence="6">
    <location>
        <begin position="149"/>
        <end position="311"/>
    </location>
</feature>
<evidence type="ECO:0000256" key="3">
    <source>
        <dbReference type="ARBA" id="ARBA00022806"/>
    </source>
</evidence>
<dbReference type="GO" id="GO:0070478">
    <property type="term" value="P:nuclear-transcribed mRNA catabolic process, 3'-5' exonucleolytic nonsense-mediated decay"/>
    <property type="evidence" value="ECO:0007669"/>
    <property type="project" value="TreeGrafter"/>
</dbReference>
<dbReference type="AlphaFoldDB" id="A0AAD9KP82"/>